<dbReference type="PROSITE" id="PS50280">
    <property type="entry name" value="SET"/>
    <property type="match status" value="1"/>
</dbReference>
<comment type="caution">
    <text evidence="3">The sequence shown here is derived from an EMBL/GenBank/DDBJ whole genome shotgun (WGS) entry which is preliminary data.</text>
</comment>
<dbReference type="InterPro" id="IPR053201">
    <property type="entry name" value="Flavunoidine_N-MTase"/>
</dbReference>
<proteinExistence type="predicted"/>
<dbReference type="RefSeq" id="WP_218317020.1">
    <property type="nucleotide sequence ID" value="NZ_JAGSPB010000002.1"/>
</dbReference>
<dbReference type="InterPro" id="IPR003616">
    <property type="entry name" value="Post-SET_dom"/>
</dbReference>
<keyword evidence="4" id="KW-1185">Reference proteome</keyword>
<dbReference type="Proteomes" id="UP000699975">
    <property type="component" value="Unassembled WGS sequence"/>
</dbReference>
<name>A0ABS6SP80_9SPHN</name>
<reference evidence="3 4" key="1">
    <citation type="submission" date="2021-04" db="EMBL/GenBank/DDBJ databases">
        <authorList>
            <person name="Pira H."/>
            <person name="Risdian C."/>
            <person name="Wink J."/>
        </authorList>
    </citation>
    <scope>NUCLEOTIDE SEQUENCE [LARGE SCALE GENOMIC DNA]</scope>
    <source>
        <strain evidence="3 4">WH131</strain>
    </source>
</reference>
<dbReference type="Pfam" id="PF00856">
    <property type="entry name" value="SET"/>
    <property type="match status" value="1"/>
</dbReference>
<organism evidence="3 4">
    <name type="scientific">Erythrobacter ani</name>
    <dbReference type="NCBI Taxonomy" id="2827235"/>
    <lineage>
        <taxon>Bacteria</taxon>
        <taxon>Pseudomonadati</taxon>
        <taxon>Pseudomonadota</taxon>
        <taxon>Alphaproteobacteria</taxon>
        <taxon>Sphingomonadales</taxon>
        <taxon>Erythrobacteraceae</taxon>
        <taxon>Erythrobacter/Porphyrobacter group</taxon>
        <taxon>Erythrobacter</taxon>
    </lineage>
</organism>
<feature type="domain" description="Post-SET" evidence="2">
    <location>
        <begin position="109"/>
        <end position="125"/>
    </location>
</feature>
<dbReference type="PANTHER" id="PTHR12350:SF19">
    <property type="entry name" value="SET DOMAIN-CONTAINING PROTEIN"/>
    <property type="match status" value="1"/>
</dbReference>
<dbReference type="PROSITE" id="PS50868">
    <property type="entry name" value="POST_SET"/>
    <property type="match status" value="1"/>
</dbReference>
<dbReference type="EMBL" id="JAGSPB010000002">
    <property type="protein sequence ID" value="MBV7266424.1"/>
    <property type="molecule type" value="Genomic_DNA"/>
</dbReference>
<sequence length="172" mass="18684">MKTVIEERTANGRGQGVFALGSFSKGDILYVGVLDDSPIANHSHASQISKTRFGFHKGLGSKFNHSCDPNCGIALNESGGHDIVAMRDIAVEDEATYDYAMRNYRIEHFAGPCGCGHANCRGSITGWKDLPQQRKQDYAGFVAPYLIEMDVEDTAAAREERAYAGFASQTSA</sequence>
<feature type="domain" description="SET" evidence="1">
    <location>
        <begin position="2"/>
        <end position="100"/>
    </location>
</feature>
<accession>A0ABS6SP80</accession>
<protein>
    <submittedName>
        <fullName evidence="3">SET domain-containing protein</fullName>
    </submittedName>
</protein>
<evidence type="ECO:0000259" key="1">
    <source>
        <dbReference type="PROSITE" id="PS50280"/>
    </source>
</evidence>
<dbReference type="PANTHER" id="PTHR12350">
    <property type="entry name" value="HISTONE-LYSINE N-METHYLTRANSFERASE-RELATED"/>
    <property type="match status" value="1"/>
</dbReference>
<evidence type="ECO:0000313" key="4">
    <source>
        <dbReference type="Proteomes" id="UP000699975"/>
    </source>
</evidence>
<dbReference type="InterPro" id="IPR001214">
    <property type="entry name" value="SET_dom"/>
</dbReference>
<dbReference type="SMART" id="SM00317">
    <property type="entry name" value="SET"/>
    <property type="match status" value="1"/>
</dbReference>
<evidence type="ECO:0000259" key="2">
    <source>
        <dbReference type="PROSITE" id="PS50868"/>
    </source>
</evidence>
<evidence type="ECO:0000313" key="3">
    <source>
        <dbReference type="EMBL" id="MBV7266424.1"/>
    </source>
</evidence>
<gene>
    <name evidence="3" type="ORF">KCG45_09560</name>
</gene>
<dbReference type="CDD" id="cd20071">
    <property type="entry name" value="SET_SMYD"/>
    <property type="match status" value="1"/>
</dbReference>